<dbReference type="EMBL" id="FQVB01000014">
    <property type="protein sequence ID" value="SHF29269.1"/>
    <property type="molecule type" value="Genomic_DNA"/>
</dbReference>
<dbReference type="PANTHER" id="PTHR33171:SF17">
    <property type="entry name" value="LARA-LIKE N-TERMINAL DOMAIN-CONTAINING PROTEIN"/>
    <property type="match status" value="1"/>
</dbReference>
<dbReference type="InterPro" id="IPR018657">
    <property type="entry name" value="LarA-like_N"/>
</dbReference>
<dbReference type="InterPro" id="IPR048068">
    <property type="entry name" value="LarA-like"/>
</dbReference>
<protein>
    <submittedName>
        <fullName evidence="2">Nickel-dependent lactate racemase</fullName>
    </submittedName>
</protein>
<dbReference type="STRING" id="1121391.SAMN02745206_01701"/>
<dbReference type="InterPro" id="IPR043166">
    <property type="entry name" value="LarA-like_C"/>
</dbReference>
<dbReference type="RefSeq" id="WP_073038564.1">
    <property type="nucleotide sequence ID" value="NZ_FQVB01000014.1"/>
</dbReference>
<sequence>MAEFVLEAPPGKSLERREWEDLLRRFVDSLKPAPSRVLLVPPDGTRRHSGAGTLTNVLYHLLARRSRVQVLPATGTHRPMDPGELHAMFGDIPLEAFLEHHWRRDTVPIGTIPGEVTARVSRGAVADEIVVAVNRLLPEGGFDLILSIGQVLPHEVVGMANYTKNIVVGLGGEDIINKSHYISAVYGIERTLGRDRTPVRELYDYAETRFLDGLAIRYLLTVNHTLVDPATGTSRLAGLYIGRDRKLFERAVALSRSVNITRLEEPVSTFVVYLDEKEFRSTWLGCKAVYRTRLAVADGGHVVMIAPGLERLGEDPLFDRIIRQYGYVGTERITRLVETREDLRRNLAVAAHLIHGSTEGRFHVTIATDTVDRRVIQSVGFGHMSLEEARERYRYTERTPGRHTASDGTPFYYIANPATGLWAAAGRLDD</sequence>
<dbReference type="AlphaFoldDB" id="A0A1M5AGA7"/>
<proteinExistence type="predicted"/>
<evidence type="ECO:0000259" key="1">
    <source>
        <dbReference type="Pfam" id="PF09861"/>
    </source>
</evidence>
<gene>
    <name evidence="2" type="ORF">SAMN02745206_01701</name>
</gene>
<keyword evidence="3" id="KW-1185">Reference proteome</keyword>
<evidence type="ECO:0000313" key="3">
    <source>
        <dbReference type="Proteomes" id="UP000184076"/>
    </source>
</evidence>
<organism evidence="2 3">
    <name type="scientific">Desulfacinum infernum DSM 9756</name>
    <dbReference type="NCBI Taxonomy" id="1121391"/>
    <lineage>
        <taxon>Bacteria</taxon>
        <taxon>Pseudomonadati</taxon>
        <taxon>Thermodesulfobacteriota</taxon>
        <taxon>Syntrophobacteria</taxon>
        <taxon>Syntrophobacterales</taxon>
        <taxon>Syntrophobacteraceae</taxon>
        <taxon>Desulfacinum</taxon>
    </lineage>
</organism>
<name>A0A1M5AGA7_9BACT</name>
<accession>A0A1M5AGA7</accession>
<evidence type="ECO:0000313" key="2">
    <source>
        <dbReference type="EMBL" id="SHF29269.1"/>
    </source>
</evidence>
<dbReference type="Gene3D" id="3.90.226.30">
    <property type="match status" value="1"/>
</dbReference>
<dbReference type="Gene3D" id="3.40.50.11440">
    <property type="match status" value="1"/>
</dbReference>
<feature type="domain" description="LarA-like N-terminal" evidence="1">
    <location>
        <begin position="33"/>
        <end position="182"/>
    </location>
</feature>
<dbReference type="OrthoDB" id="9770545at2"/>
<reference evidence="3" key="1">
    <citation type="submission" date="2016-11" db="EMBL/GenBank/DDBJ databases">
        <authorList>
            <person name="Varghese N."/>
            <person name="Submissions S."/>
        </authorList>
    </citation>
    <scope>NUCLEOTIDE SEQUENCE [LARGE SCALE GENOMIC DNA]</scope>
    <source>
        <strain evidence="3">DSM 9756</strain>
    </source>
</reference>
<dbReference type="PANTHER" id="PTHR33171">
    <property type="entry name" value="LAR_N DOMAIN-CONTAINING PROTEIN"/>
    <property type="match status" value="1"/>
</dbReference>
<dbReference type="GO" id="GO:0050043">
    <property type="term" value="F:lactate racemase activity"/>
    <property type="evidence" value="ECO:0007669"/>
    <property type="project" value="InterPro"/>
</dbReference>
<dbReference type="Pfam" id="PF09861">
    <property type="entry name" value="Lar_N"/>
    <property type="match status" value="1"/>
</dbReference>
<dbReference type="Proteomes" id="UP000184076">
    <property type="component" value="Unassembled WGS sequence"/>
</dbReference>